<sequence length="135" mass="15339">MVTIIILLSFITGSLSAQAGQVVNSEVAELKFKTSNKFTHFQSVTLSNNEIGSLVKGKIRKKKLSRSLRQGHVDLEVRNESSELLKTMPLTYSPQKLSKRRFFASKFHYQFKDTLPENWTVSVNFHPAEISNHSI</sequence>
<gene>
    <name evidence="2" type="ORF">WNY58_16725</name>
</gene>
<comment type="caution">
    <text evidence="2">The sequence shown here is derived from an EMBL/GenBank/DDBJ whole genome shotgun (WGS) entry which is preliminary data.</text>
</comment>
<dbReference type="EMBL" id="JBBMRA010000028">
    <property type="protein sequence ID" value="MEM5538029.1"/>
    <property type="molecule type" value="Genomic_DNA"/>
</dbReference>
<evidence type="ECO:0000313" key="2">
    <source>
        <dbReference type="EMBL" id="MEM5538029.1"/>
    </source>
</evidence>
<name>A0ABU9TWE0_9GAMM</name>
<accession>A0ABU9TWE0</accession>
<reference evidence="2 3" key="1">
    <citation type="submission" date="2024-03" db="EMBL/GenBank/DDBJ databases">
        <title>Community enrichment and isolation of bacterial strains for fucoidan degradation.</title>
        <authorList>
            <person name="Sichert A."/>
        </authorList>
    </citation>
    <scope>NUCLEOTIDE SEQUENCE [LARGE SCALE GENOMIC DNA]</scope>
    <source>
        <strain evidence="2 3">AS76</strain>
    </source>
</reference>
<protein>
    <submittedName>
        <fullName evidence="2">Uncharacterized protein</fullName>
    </submittedName>
</protein>
<organism evidence="2 3">
    <name type="scientific">Neptuniibacter pectenicola</name>
    <dbReference type="NCBI Taxonomy" id="1806669"/>
    <lineage>
        <taxon>Bacteria</taxon>
        <taxon>Pseudomonadati</taxon>
        <taxon>Pseudomonadota</taxon>
        <taxon>Gammaproteobacteria</taxon>
        <taxon>Oceanospirillales</taxon>
        <taxon>Oceanospirillaceae</taxon>
        <taxon>Neptuniibacter</taxon>
    </lineage>
</organism>
<keyword evidence="3" id="KW-1185">Reference proteome</keyword>
<dbReference type="Proteomes" id="UP001449225">
    <property type="component" value="Unassembled WGS sequence"/>
</dbReference>
<evidence type="ECO:0000256" key="1">
    <source>
        <dbReference type="SAM" id="SignalP"/>
    </source>
</evidence>
<dbReference type="RefSeq" id="WP_342855141.1">
    <property type="nucleotide sequence ID" value="NZ_JBBMRA010000028.1"/>
</dbReference>
<feature type="signal peptide" evidence="1">
    <location>
        <begin position="1"/>
        <end position="19"/>
    </location>
</feature>
<keyword evidence="1" id="KW-0732">Signal</keyword>
<evidence type="ECO:0000313" key="3">
    <source>
        <dbReference type="Proteomes" id="UP001449225"/>
    </source>
</evidence>
<feature type="chain" id="PRO_5045374060" evidence="1">
    <location>
        <begin position="20"/>
        <end position="135"/>
    </location>
</feature>
<proteinExistence type="predicted"/>